<accession>A0A4R8LQK1</accession>
<proteinExistence type="predicted"/>
<keyword evidence="2" id="KW-1185">Reference proteome</keyword>
<name>A0A4R8LQK1_9BURK</name>
<reference evidence="1 2" key="1">
    <citation type="submission" date="2019-03" db="EMBL/GenBank/DDBJ databases">
        <title>Genomic Encyclopedia of Type Strains, Phase III (KMG-III): the genomes of soil and plant-associated and newly described type strains.</title>
        <authorList>
            <person name="Whitman W."/>
        </authorList>
    </citation>
    <scope>NUCLEOTIDE SEQUENCE [LARGE SCALE GENOMIC DNA]</scope>
    <source>
        <strain evidence="1 2">LMG 29544</strain>
    </source>
</reference>
<dbReference type="Proteomes" id="UP000295509">
    <property type="component" value="Unassembled WGS sequence"/>
</dbReference>
<dbReference type="RefSeq" id="WP_134192961.1">
    <property type="nucleotide sequence ID" value="NZ_JBHLUW010000015.1"/>
</dbReference>
<evidence type="ECO:0000313" key="1">
    <source>
        <dbReference type="EMBL" id="TDY47624.1"/>
    </source>
</evidence>
<dbReference type="EMBL" id="SORE01000012">
    <property type="protein sequence ID" value="TDY47624.1"/>
    <property type="molecule type" value="Genomic_DNA"/>
</dbReference>
<gene>
    <name evidence="1" type="ORF">BX592_1129</name>
</gene>
<sequence length="103" mass="11186">MSDDQVRWESVDYEGFEIHVSTRPKELVRPGDTSPARYTYIGYVCHPGANPALPGHTVPFHADGEDVFATPRDAHDEAVQVGRSVVDGTHPDLSVLSLVTSGV</sequence>
<dbReference type="AlphaFoldDB" id="A0A4R8LQK1"/>
<dbReference type="OrthoDB" id="8926335at2"/>
<evidence type="ECO:0000313" key="2">
    <source>
        <dbReference type="Proteomes" id="UP000295509"/>
    </source>
</evidence>
<organism evidence="1 2">
    <name type="scientific">Paraburkholderia rhizosphaerae</name>
    <dbReference type="NCBI Taxonomy" id="480658"/>
    <lineage>
        <taxon>Bacteria</taxon>
        <taxon>Pseudomonadati</taxon>
        <taxon>Pseudomonadota</taxon>
        <taxon>Betaproteobacteria</taxon>
        <taxon>Burkholderiales</taxon>
        <taxon>Burkholderiaceae</taxon>
        <taxon>Paraburkholderia</taxon>
    </lineage>
</organism>
<protein>
    <submittedName>
        <fullName evidence="1">Uncharacterized protein</fullName>
    </submittedName>
</protein>
<comment type="caution">
    <text evidence="1">The sequence shown here is derived from an EMBL/GenBank/DDBJ whole genome shotgun (WGS) entry which is preliminary data.</text>
</comment>